<evidence type="ECO:0008006" key="3">
    <source>
        <dbReference type="Google" id="ProtNLM"/>
    </source>
</evidence>
<evidence type="ECO:0000313" key="2">
    <source>
        <dbReference type="Proteomes" id="UP001159405"/>
    </source>
</evidence>
<keyword evidence="2" id="KW-1185">Reference proteome</keyword>
<proteinExistence type="predicted"/>
<gene>
    <name evidence="1" type="ORF">PLOB_00009139</name>
</gene>
<evidence type="ECO:0000313" key="1">
    <source>
        <dbReference type="EMBL" id="CAH3168224.1"/>
    </source>
</evidence>
<dbReference type="Proteomes" id="UP001159405">
    <property type="component" value="Unassembled WGS sequence"/>
</dbReference>
<comment type="caution">
    <text evidence="1">The sequence shown here is derived from an EMBL/GenBank/DDBJ whole genome shotgun (WGS) entry which is preliminary data.</text>
</comment>
<dbReference type="EMBL" id="CALNXK010000144">
    <property type="protein sequence ID" value="CAH3168224.1"/>
    <property type="molecule type" value="Genomic_DNA"/>
</dbReference>
<protein>
    <recommendedName>
        <fullName evidence="3">Reverse transcriptase</fullName>
    </recommendedName>
</protein>
<name>A0ABN8QT95_9CNID</name>
<reference evidence="1 2" key="1">
    <citation type="submission" date="2022-05" db="EMBL/GenBank/DDBJ databases">
        <authorList>
            <consortium name="Genoscope - CEA"/>
            <person name="William W."/>
        </authorList>
    </citation>
    <scope>NUCLEOTIDE SEQUENCE [LARGE SCALE GENOMIC DNA]</scope>
</reference>
<accession>A0ABN8QT95</accession>
<organism evidence="1 2">
    <name type="scientific">Porites lobata</name>
    <dbReference type="NCBI Taxonomy" id="104759"/>
    <lineage>
        <taxon>Eukaryota</taxon>
        <taxon>Metazoa</taxon>
        <taxon>Cnidaria</taxon>
        <taxon>Anthozoa</taxon>
        <taxon>Hexacorallia</taxon>
        <taxon>Scleractinia</taxon>
        <taxon>Fungiina</taxon>
        <taxon>Poritidae</taxon>
        <taxon>Porites</taxon>
    </lineage>
</organism>
<sequence length="116" mass="12578">MGQSVRVRVKDGLSDSAVNGHGKAMLRDALSGVNEGIRVGGHLIKTELLADDHVTLASSVKGLQLMMDKIQETTEEYGMKINVKKTKTTVWLGNTLRNGDVTRLVIKGIIIGKRPP</sequence>